<protein>
    <recommendedName>
        <fullName evidence="21">alpha-1,2-Mannosidase</fullName>
        <ecNumber evidence="21">3.2.1.-</ecNumber>
    </recommendedName>
</protein>
<evidence type="ECO:0000256" key="19">
    <source>
        <dbReference type="PIRSR" id="PIRSR601382-2"/>
    </source>
</evidence>
<dbReference type="PANTHER" id="PTHR11742">
    <property type="entry name" value="MANNOSYL-OLIGOSACCHARIDE ALPHA-1,2-MANNOSIDASE-RELATED"/>
    <property type="match status" value="1"/>
</dbReference>
<evidence type="ECO:0000256" key="16">
    <source>
        <dbReference type="ARBA" id="ARBA00047669"/>
    </source>
</evidence>
<dbReference type="InterPro" id="IPR001382">
    <property type="entry name" value="Glyco_hydro_47"/>
</dbReference>
<sequence>MFSEDFNRFICFLFRPSRFVGDLSNLENRLRDQERLRKKIERASIPPFVVPIAHQQIVHITDMTKFAWKGYKEYAWGFNELRPVSQTSHSPLIFGSGKTGATIVDAIDTFYIMNLMDEYNEAYNWIRDEFDLRKTNGDISVFETNIRFIGGLLAAYALTNDEMFKQKAREVADLILPAFTTPTGIPFSVINVKTSEAHNWGWASGGCSILSEFGSLQLEFNYLTRITNNSTYSDKVTRISEVLSSLEKPDGLYPNYLNPKTGKWGQKHVSIGALGDSFYEYLLKSWLISNKLDSKYKVIYDDAMDAIKTKLLKYSEQSHLAYFIELKGNRVEHKMDHLACFVAGLLALEALNESDEQKRFNITTLAEEIGNTCHESYIRTGTNIGPESFRFSSDVEAMAIFQNEKYYILRPEAIEGWFYLWRLTHNQKYRDWCWDAALSIEKYCRTLSGYSGIKDVYTTKVDLDDVQQSFLFAETFKYLFLVFSSDETISLNKWVFNTEAHPLPVFTTDFKL</sequence>
<dbReference type="OrthoDB" id="8118055at2759"/>
<keyword evidence="11" id="KW-0333">Golgi apparatus</keyword>
<keyword evidence="7 21" id="KW-0378">Hydrolase</keyword>
<dbReference type="WBParaSite" id="DME_0000226801-mRNA-1">
    <property type="protein sequence ID" value="DME_0000226801-mRNA-1"/>
    <property type="gene ID" value="DME_0000226801"/>
</dbReference>
<keyword evidence="24" id="KW-1185">Reference proteome</keyword>
<gene>
    <name evidence="22" type="ORF">DME_LOCUS6628</name>
</gene>
<comment type="similarity">
    <text evidence="4 21">Belongs to the glycosyl hydrolase 47 family.</text>
</comment>
<dbReference type="Proteomes" id="UP000274756">
    <property type="component" value="Unassembled WGS sequence"/>
</dbReference>
<dbReference type="Pfam" id="PF01532">
    <property type="entry name" value="Glyco_hydro_47"/>
    <property type="match status" value="1"/>
</dbReference>
<evidence type="ECO:0000256" key="3">
    <source>
        <dbReference type="ARBA" id="ARBA00004922"/>
    </source>
</evidence>
<dbReference type="InterPro" id="IPR012341">
    <property type="entry name" value="6hp_glycosidase-like_sf"/>
</dbReference>
<comment type="catalytic activity">
    <reaction evidence="17">
        <text>N(4)-(alpha-D-Man-(1-&gt;2)-alpha-D-Man-(1-&gt;2)-alpha-D-Man-(1-&gt;3)-[alpha-D-Man-(1-&gt;2)-alpha-D-Man-(1-&gt;3)-[alpha-D-Man-(1-&gt;2)-alpha-D-Man-(1-&gt;6)]-alpha-D-Man-(1-&gt;6)]-beta-D-Man-(1-&gt;4)-beta-D-GlcNAc-(1-&gt;4)-beta-D-GlcNAc)-L-asparaginyl-[protein] (N-glucan mannose isomer 9A1,2,3B1,2,3) + 4 H2O = N(4)-(alpha-D-Man-(1-&gt;3)-[alpha-D-Man-(1-&gt;3)-[alpha-D-Man-(1-&gt;6)]-alpha-D-Man-(1-&gt;6)]-beta-D-Man-(1-&gt;4)-beta-D-GlcNAc-(1-&gt;4)-beta-D-GlcNAc)-L-asparaginyl-[protein] (N-glucan mannose isomer 5A1,2) + 4 beta-D-mannose</text>
        <dbReference type="Rhea" id="RHEA:56008"/>
        <dbReference type="Rhea" id="RHEA-COMP:14356"/>
        <dbReference type="Rhea" id="RHEA-COMP:14367"/>
        <dbReference type="ChEBI" id="CHEBI:15377"/>
        <dbReference type="ChEBI" id="CHEBI:28563"/>
        <dbReference type="ChEBI" id="CHEBI:59087"/>
        <dbReference type="ChEBI" id="CHEBI:139493"/>
        <dbReference type="EC" id="3.2.1.113"/>
    </reaction>
</comment>
<dbReference type="Proteomes" id="UP000038040">
    <property type="component" value="Unplaced"/>
</dbReference>
<reference evidence="25" key="1">
    <citation type="submission" date="2017-02" db="UniProtKB">
        <authorList>
            <consortium name="WormBaseParasite"/>
        </authorList>
    </citation>
    <scope>IDENTIFICATION</scope>
</reference>
<evidence type="ECO:0000256" key="1">
    <source>
        <dbReference type="ARBA" id="ARBA00001913"/>
    </source>
</evidence>
<keyword evidence="5" id="KW-0812">Transmembrane</keyword>
<evidence type="ECO:0000256" key="14">
    <source>
        <dbReference type="ARBA" id="ARBA00023180"/>
    </source>
</evidence>
<dbReference type="PANTHER" id="PTHR11742:SF6">
    <property type="entry name" value="MANNOSYL-OLIGOSACCHARIDE ALPHA-1,2-MANNOSIDASE IA-RELATED"/>
    <property type="match status" value="1"/>
</dbReference>
<evidence type="ECO:0000256" key="5">
    <source>
        <dbReference type="ARBA" id="ARBA00022692"/>
    </source>
</evidence>
<feature type="active site" evidence="18">
    <location>
        <position position="276"/>
    </location>
</feature>
<evidence type="ECO:0000256" key="20">
    <source>
        <dbReference type="PIRSR" id="PIRSR601382-3"/>
    </source>
</evidence>
<evidence type="ECO:0000256" key="2">
    <source>
        <dbReference type="ARBA" id="ARBA00004323"/>
    </source>
</evidence>
<comment type="pathway">
    <text evidence="3">Protein modification; protein glycosylation.</text>
</comment>
<dbReference type="SUPFAM" id="SSF48225">
    <property type="entry name" value="Seven-hairpin glycosidases"/>
    <property type="match status" value="1"/>
</dbReference>
<comment type="subcellular location">
    <subcellularLocation>
        <location evidence="2">Golgi apparatus membrane</location>
        <topology evidence="2">Single-pass type II membrane protein</topology>
    </subcellularLocation>
</comment>
<evidence type="ECO:0000256" key="11">
    <source>
        <dbReference type="ARBA" id="ARBA00023034"/>
    </source>
</evidence>
<dbReference type="STRING" id="318479.A0A0N4U5W1"/>
<evidence type="ECO:0000256" key="9">
    <source>
        <dbReference type="ARBA" id="ARBA00022968"/>
    </source>
</evidence>
<evidence type="ECO:0000256" key="4">
    <source>
        <dbReference type="ARBA" id="ARBA00007658"/>
    </source>
</evidence>
<keyword evidence="12" id="KW-0472">Membrane</keyword>
<dbReference type="EMBL" id="UYYG01001156">
    <property type="protein sequence ID" value="VDN56655.1"/>
    <property type="molecule type" value="Genomic_DNA"/>
</dbReference>
<evidence type="ECO:0000313" key="24">
    <source>
        <dbReference type="Proteomes" id="UP000274756"/>
    </source>
</evidence>
<dbReference type="EC" id="3.2.1.-" evidence="21"/>
<evidence type="ECO:0000256" key="10">
    <source>
        <dbReference type="ARBA" id="ARBA00022989"/>
    </source>
</evidence>
<dbReference type="GO" id="GO:0005975">
    <property type="term" value="P:carbohydrate metabolic process"/>
    <property type="evidence" value="ECO:0007669"/>
    <property type="project" value="InterPro"/>
</dbReference>
<dbReference type="Gene3D" id="1.50.10.10">
    <property type="match status" value="1"/>
</dbReference>
<evidence type="ECO:0000256" key="8">
    <source>
        <dbReference type="ARBA" id="ARBA00022837"/>
    </source>
</evidence>
<keyword evidence="6 19" id="KW-0479">Metal-binding</keyword>
<keyword evidence="14" id="KW-0325">Glycoprotein</keyword>
<dbReference type="GO" id="GO:0005509">
    <property type="term" value="F:calcium ion binding"/>
    <property type="evidence" value="ECO:0007669"/>
    <property type="project" value="InterPro"/>
</dbReference>
<evidence type="ECO:0000256" key="17">
    <source>
        <dbReference type="ARBA" id="ARBA00048605"/>
    </source>
</evidence>
<dbReference type="AlphaFoldDB" id="A0A0N4U5W1"/>
<keyword evidence="10" id="KW-1133">Transmembrane helix</keyword>
<feature type="active site" description="Proton donor" evidence="18">
    <location>
        <position position="387"/>
    </location>
</feature>
<evidence type="ECO:0000256" key="12">
    <source>
        <dbReference type="ARBA" id="ARBA00023136"/>
    </source>
</evidence>
<dbReference type="GO" id="GO:0004571">
    <property type="term" value="F:mannosyl-oligosaccharide 1,2-alpha-mannosidase activity"/>
    <property type="evidence" value="ECO:0007669"/>
    <property type="project" value="UniProtKB-EC"/>
</dbReference>
<evidence type="ECO:0000256" key="18">
    <source>
        <dbReference type="PIRSR" id="PIRSR601382-1"/>
    </source>
</evidence>
<dbReference type="InterPro" id="IPR036026">
    <property type="entry name" value="Seven-hairpin_glycosidases"/>
</dbReference>
<evidence type="ECO:0000256" key="6">
    <source>
        <dbReference type="ARBA" id="ARBA00022723"/>
    </source>
</evidence>
<feature type="active site" evidence="18">
    <location>
        <position position="412"/>
    </location>
</feature>
<feature type="active site" description="Proton donor" evidence="18">
    <location>
        <position position="143"/>
    </location>
</feature>
<keyword evidence="13 20" id="KW-1015">Disulfide bond</keyword>
<dbReference type="PRINTS" id="PR00747">
    <property type="entry name" value="GLYHDRLASE47"/>
</dbReference>
<dbReference type="GO" id="GO:0000139">
    <property type="term" value="C:Golgi membrane"/>
    <property type="evidence" value="ECO:0007669"/>
    <property type="project" value="UniProtKB-SubCell"/>
</dbReference>
<comment type="catalytic activity">
    <reaction evidence="16">
        <text>N(4)-(alpha-D-Man-(1-&gt;2)-alpha-D-Man-(1-&gt;2)-alpha-D-Man-(1-&gt;3)-[alpha-D-Man-(1-&gt;3)-[alpha-D-Man-(1-&gt;2)-alpha-D-Man-(1-&gt;6)]-alpha-D-Man-(1-&gt;6)]-beta-D-Man-(1-&gt;4)-beta-D-GlcNAc-(1-&gt;4)-beta-D-GlcNAc)-L-asparaginyl-[protein] (N-glucan mannose isomer 8A1,2,3B1,3) + 3 H2O = N(4)-(alpha-D-Man-(1-&gt;3)-[alpha-D-Man-(1-&gt;3)-[alpha-D-Man-(1-&gt;6)]-alpha-D-Man-(1-&gt;6)]-beta-D-Man-(1-&gt;4)-beta-D-GlcNAc-(1-&gt;4)-beta-D-GlcNAc)-L-asparaginyl-[protein] (N-glucan mannose isomer 5A1,2) + 3 beta-D-mannose</text>
        <dbReference type="Rhea" id="RHEA:56028"/>
        <dbReference type="Rhea" id="RHEA-COMP:14358"/>
        <dbReference type="Rhea" id="RHEA-COMP:14367"/>
        <dbReference type="ChEBI" id="CHEBI:15377"/>
        <dbReference type="ChEBI" id="CHEBI:28563"/>
        <dbReference type="ChEBI" id="CHEBI:59087"/>
        <dbReference type="ChEBI" id="CHEBI:60628"/>
        <dbReference type="EC" id="3.2.1.113"/>
    </reaction>
</comment>
<dbReference type="GO" id="GO:0005783">
    <property type="term" value="C:endoplasmic reticulum"/>
    <property type="evidence" value="ECO:0007669"/>
    <property type="project" value="TreeGrafter"/>
</dbReference>
<keyword evidence="9" id="KW-0735">Signal-anchor</keyword>
<evidence type="ECO:0000256" key="13">
    <source>
        <dbReference type="ARBA" id="ARBA00023157"/>
    </source>
</evidence>
<comment type="cofactor">
    <cofactor evidence="1 19">
        <name>Ca(2+)</name>
        <dbReference type="ChEBI" id="CHEBI:29108"/>
    </cofactor>
</comment>
<evidence type="ECO:0000313" key="23">
    <source>
        <dbReference type="Proteomes" id="UP000038040"/>
    </source>
</evidence>
<organism evidence="23 25">
    <name type="scientific">Dracunculus medinensis</name>
    <name type="common">Guinea worm</name>
    <dbReference type="NCBI Taxonomy" id="318479"/>
    <lineage>
        <taxon>Eukaryota</taxon>
        <taxon>Metazoa</taxon>
        <taxon>Ecdysozoa</taxon>
        <taxon>Nematoda</taxon>
        <taxon>Chromadorea</taxon>
        <taxon>Rhabditida</taxon>
        <taxon>Spirurina</taxon>
        <taxon>Dracunculoidea</taxon>
        <taxon>Dracunculidae</taxon>
        <taxon>Dracunculus</taxon>
    </lineage>
</organism>
<evidence type="ECO:0000313" key="22">
    <source>
        <dbReference type="EMBL" id="VDN56655.1"/>
    </source>
</evidence>
<evidence type="ECO:0000256" key="7">
    <source>
        <dbReference type="ARBA" id="ARBA00022801"/>
    </source>
</evidence>
<feature type="disulfide bond" evidence="20">
    <location>
        <begin position="340"/>
        <end position="373"/>
    </location>
</feature>
<evidence type="ECO:0000313" key="25">
    <source>
        <dbReference type="WBParaSite" id="DME_0000226801-mRNA-1"/>
    </source>
</evidence>
<keyword evidence="15 21" id="KW-0326">Glycosidase</keyword>
<dbReference type="FunFam" id="1.50.10.10:FF:000017">
    <property type="entry name" value="alpha-1,2-Mannosidase"/>
    <property type="match status" value="1"/>
</dbReference>
<name>A0A0N4U5W1_DRAME</name>
<accession>A0A0N4U5W1</accession>
<proteinExistence type="inferred from homology"/>
<keyword evidence="8 19" id="KW-0106">Calcium</keyword>
<feature type="binding site" evidence="19">
    <location>
        <position position="498"/>
    </location>
    <ligand>
        <name>Ca(2+)</name>
        <dbReference type="ChEBI" id="CHEBI:29108"/>
    </ligand>
</feature>
<reference evidence="22 24" key="2">
    <citation type="submission" date="2018-11" db="EMBL/GenBank/DDBJ databases">
        <authorList>
            <consortium name="Pathogen Informatics"/>
        </authorList>
    </citation>
    <scope>NUCLEOTIDE SEQUENCE [LARGE SCALE GENOMIC DNA]</scope>
</reference>
<evidence type="ECO:0000256" key="21">
    <source>
        <dbReference type="RuleBase" id="RU361193"/>
    </source>
</evidence>
<dbReference type="InterPro" id="IPR050749">
    <property type="entry name" value="Glycosyl_Hydrolase_47"/>
</dbReference>
<evidence type="ECO:0000256" key="15">
    <source>
        <dbReference type="ARBA" id="ARBA00023295"/>
    </source>
</evidence>
<dbReference type="GO" id="GO:0006491">
    <property type="term" value="P:N-glycan processing"/>
    <property type="evidence" value="ECO:0007669"/>
    <property type="project" value="UniProtKB-ARBA"/>
</dbReference>